<evidence type="ECO:0000256" key="3">
    <source>
        <dbReference type="ARBA" id="ARBA00023004"/>
    </source>
</evidence>
<evidence type="ECO:0000313" key="6">
    <source>
        <dbReference type="EMBL" id="RLE07579.1"/>
    </source>
</evidence>
<dbReference type="GO" id="GO:0046872">
    <property type="term" value="F:metal ion binding"/>
    <property type="evidence" value="ECO:0007669"/>
    <property type="project" value="UniProtKB-KW"/>
</dbReference>
<dbReference type="SUPFAM" id="SSF102114">
    <property type="entry name" value="Radical SAM enzymes"/>
    <property type="match status" value="1"/>
</dbReference>
<dbReference type="Gene3D" id="3.20.20.70">
    <property type="entry name" value="Aldolase class I"/>
    <property type="match status" value="1"/>
</dbReference>
<dbReference type="CDD" id="cd01335">
    <property type="entry name" value="Radical_SAM"/>
    <property type="match status" value="1"/>
</dbReference>
<evidence type="ECO:0000256" key="2">
    <source>
        <dbReference type="ARBA" id="ARBA00022723"/>
    </source>
</evidence>
<keyword evidence="4" id="KW-0411">Iron-sulfur</keyword>
<accession>A0A497E226</accession>
<dbReference type="GO" id="GO:0051536">
    <property type="term" value="F:iron-sulfur cluster binding"/>
    <property type="evidence" value="ECO:0007669"/>
    <property type="project" value="UniProtKB-KW"/>
</dbReference>
<evidence type="ECO:0000256" key="4">
    <source>
        <dbReference type="ARBA" id="ARBA00023014"/>
    </source>
</evidence>
<dbReference type="AlphaFoldDB" id="A0A497E226"/>
<dbReference type="CDD" id="cd21128">
    <property type="entry name" value="SPASM_rSAM"/>
    <property type="match status" value="1"/>
</dbReference>
<dbReference type="GO" id="GO:0003824">
    <property type="term" value="F:catalytic activity"/>
    <property type="evidence" value="ECO:0007669"/>
    <property type="project" value="InterPro"/>
</dbReference>
<evidence type="ECO:0000313" key="7">
    <source>
        <dbReference type="Proteomes" id="UP000279422"/>
    </source>
</evidence>
<sequence>MANWWVGLKKKALGWQVNRYLTRLAETKDEEEFYREFDDILKGLYMFAGPNKSAVENVRKALQRRHPMLRLAPLLLQKRLSKTAREKLAENFFVDWIVNAKKREKLEEEGFKAPWFFVVSPTYACNLNCYGCYAHEYKRGEGLSYEAFSRILREAKELGIRWLTISGGEPFYYRDRKTGKTLLDIAEEHNDMYFQVYTNGTLLDERTIERLAKLGNIAPAISQEGFEKETDERRGRGTWRKICQARENLYKAGVLHGFSITVTRENAEVVTSDEFIDDLIERHVSFGWYFVYIPIGKDPKVDLMPTPEQRNHLREKVWEWRSTKPIFIGDFWNDGPWVGGCIAGGRKYFHINALGDIEPCVFIHFATDNIFDLWKRGKGLRDAIVSPFFMDIRKHQLSNDNWLTPCTIIDRPEFLREVVKKHGAHPTHKGAETIIEGEIASYLDRYAQELDRITRPEFEKMVQGKYDSSVVELSKVIRNHREKNKKEFEVQKRWVEGKI</sequence>
<evidence type="ECO:0000259" key="5">
    <source>
        <dbReference type="PROSITE" id="PS51918"/>
    </source>
</evidence>
<keyword evidence="2" id="KW-0479">Metal-binding</keyword>
<protein>
    <submittedName>
        <fullName evidence="6">Radical SAM protein</fullName>
    </submittedName>
</protein>
<dbReference type="SFLD" id="SFLDS00029">
    <property type="entry name" value="Radical_SAM"/>
    <property type="match status" value="1"/>
</dbReference>
<dbReference type="InterPro" id="IPR007197">
    <property type="entry name" value="rSAM"/>
</dbReference>
<keyword evidence="3" id="KW-0408">Iron</keyword>
<dbReference type="InterPro" id="IPR058240">
    <property type="entry name" value="rSAM_sf"/>
</dbReference>
<dbReference type="Proteomes" id="UP000279422">
    <property type="component" value="Unassembled WGS sequence"/>
</dbReference>
<dbReference type="SMART" id="SM00729">
    <property type="entry name" value="Elp3"/>
    <property type="match status" value="1"/>
</dbReference>
<gene>
    <name evidence="6" type="ORF">DRJ00_07850</name>
</gene>
<dbReference type="InterPro" id="IPR006638">
    <property type="entry name" value="Elp3/MiaA/NifB-like_rSAM"/>
</dbReference>
<dbReference type="PANTHER" id="PTHR43524">
    <property type="entry name" value="RADICAL SAM SUPERFAMILY PROTEIN"/>
    <property type="match status" value="1"/>
</dbReference>
<reference evidence="6 7" key="1">
    <citation type="submission" date="2018-06" db="EMBL/GenBank/DDBJ databases">
        <title>Extensive metabolic versatility and redundancy in microbially diverse, dynamic hydrothermal sediments.</title>
        <authorList>
            <person name="Dombrowski N."/>
            <person name="Teske A."/>
            <person name="Baker B.J."/>
        </authorList>
    </citation>
    <scope>NUCLEOTIDE SEQUENCE [LARGE SCALE GENOMIC DNA]</scope>
    <source>
        <strain evidence="6">B47_G16</strain>
    </source>
</reference>
<dbReference type="PANTHER" id="PTHR43524:SF1">
    <property type="entry name" value="RADICAL SAM SUPERFAMILY PROTEIN"/>
    <property type="match status" value="1"/>
</dbReference>
<dbReference type="InterPro" id="IPR013785">
    <property type="entry name" value="Aldolase_TIM"/>
</dbReference>
<evidence type="ECO:0000256" key="1">
    <source>
        <dbReference type="ARBA" id="ARBA00022691"/>
    </source>
</evidence>
<dbReference type="EMBL" id="QMPZ01000156">
    <property type="protein sequence ID" value="RLE07579.1"/>
    <property type="molecule type" value="Genomic_DNA"/>
</dbReference>
<comment type="caution">
    <text evidence="6">The sequence shown here is derived from an EMBL/GenBank/DDBJ whole genome shotgun (WGS) entry which is preliminary data.</text>
</comment>
<proteinExistence type="predicted"/>
<feature type="domain" description="Radical SAM core" evidence="5">
    <location>
        <begin position="111"/>
        <end position="324"/>
    </location>
</feature>
<organism evidence="6 7">
    <name type="scientific">Aerophobetes bacterium</name>
    <dbReference type="NCBI Taxonomy" id="2030807"/>
    <lineage>
        <taxon>Bacteria</taxon>
        <taxon>Candidatus Aerophobota</taxon>
    </lineage>
</organism>
<name>A0A497E226_UNCAE</name>
<dbReference type="Pfam" id="PF04055">
    <property type="entry name" value="Radical_SAM"/>
    <property type="match status" value="1"/>
</dbReference>
<keyword evidence="1" id="KW-0949">S-adenosyl-L-methionine</keyword>
<dbReference type="PROSITE" id="PS51918">
    <property type="entry name" value="RADICAL_SAM"/>
    <property type="match status" value="1"/>
</dbReference>
<dbReference type="SFLD" id="SFLDG01067">
    <property type="entry name" value="SPASM/twitch_domain_containing"/>
    <property type="match status" value="1"/>
</dbReference>